<dbReference type="Pfam" id="PF00884">
    <property type="entry name" value="Sulfatase"/>
    <property type="match status" value="1"/>
</dbReference>
<accession>A0A381V687</accession>
<dbReference type="GO" id="GO:0004065">
    <property type="term" value="F:arylsulfatase activity"/>
    <property type="evidence" value="ECO:0007669"/>
    <property type="project" value="TreeGrafter"/>
</dbReference>
<reference evidence="4" key="1">
    <citation type="submission" date="2018-05" db="EMBL/GenBank/DDBJ databases">
        <authorList>
            <person name="Lanie J.A."/>
            <person name="Ng W.-L."/>
            <person name="Kazmierczak K.M."/>
            <person name="Andrzejewski T.M."/>
            <person name="Davidsen T.M."/>
            <person name="Wayne K.J."/>
            <person name="Tettelin H."/>
            <person name="Glass J.I."/>
            <person name="Rusch D."/>
            <person name="Podicherti R."/>
            <person name="Tsui H.-C.T."/>
            <person name="Winkler M.E."/>
        </authorList>
    </citation>
    <scope>NUCLEOTIDE SEQUENCE</scope>
</reference>
<dbReference type="Gene3D" id="3.40.720.10">
    <property type="entry name" value="Alkaline Phosphatase, subunit A"/>
    <property type="match status" value="1"/>
</dbReference>
<evidence type="ECO:0000256" key="1">
    <source>
        <dbReference type="ARBA" id="ARBA00008779"/>
    </source>
</evidence>
<dbReference type="PANTHER" id="PTHR42693:SF53">
    <property type="entry name" value="ENDO-4-O-SULFATASE"/>
    <property type="match status" value="1"/>
</dbReference>
<organism evidence="4">
    <name type="scientific">marine metagenome</name>
    <dbReference type="NCBI Taxonomy" id="408172"/>
    <lineage>
        <taxon>unclassified sequences</taxon>
        <taxon>metagenomes</taxon>
        <taxon>ecological metagenomes</taxon>
    </lineage>
</organism>
<feature type="non-terminal residue" evidence="4">
    <location>
        <position position="1"/>
    </location>
</feature>
<comment type="similarity">
    <text evidence="1">Belongs to the sulfatase family.</text>
</comment>
<feature type="domain" description="Sulfatase N-terminal" evidence="3">
    <location>
        <begin position="5"/>
        <end position="122"/>
    </location>
</feature>
<keyword evidence="2" id="KW-0378">Hydrolase</keyword>
<dbReference type="InterPro" id="IPR017850">
    <property type="entry name" value="Alkaline_phosphatase_core_sf"/>
</dbReference>
<evidence type="ECO:0000256" key="2">
    <source>
        <dbReference type="ARBA" id="ARBA00022801"/>
    </source>
</evidence>
<dbReference type="InterPro" id="IPR000917">
    <property type="entry name" value="Sulfatase_N"/>
</dbReference>
<name>A0A381V687_9ZZZZ</name>
<dbReference type="InterPro" id="IPR050738">
    <property type="entry name" value="Sulfatase"/>
</dbReference>
<gene>
    <name evidence="4" type="ORF">METZ01_LOCUS88749</name>
</gene>
<feature type="non-terminal residue" evidence="4">
    <location>
        <position position="139"/>
    </location>
</feature>
<dbReference type="AlphaFoldDB" id="A0A381V687"/>
<dbReference type="EMBL" id="UINC01007970">
    <property type="protein sequence ID" value="SVA35895.1"/>
    <property type="molecule type" value="Genomic_DNA"/>
</dbReference>
<proteinExistence type="inferred from homology"/>
<dbReference type="PANTHER" id="PTHR42693">
    <property type="entry name" value="ARYLSULFATASE FAMILY MEMBER"/>
    <property type="match status" value="1"/>
</dbReference>
<sequence>VLKRPNILLITCHDLGKHLGCYGIPNLNTPALDNLAEKGLLFRNSFATSPGCSPSRAAISTGKYPHNTGVLGLSHAHFGWDLNKNETHISKYFSDNGYLTVLFGLQHITYEDNSLGFNKIFPERSADDVVNNIKIYLSQ</sequence>
<dbReference type="SUPFAM" id="SSF53649">
    <property type="entry name" value="Alkaline phosphatase-like"/>
    <property type="match status" value="1"/>
</dbReference>
<evidence type="ECO:0000259" key="3">
    <source>
        <dbReference type="Pfam" id="PF00884"/>
    </source>
</evidence>
<evidence type="ECO:0000313" key="4">
    <source>
        <dbReference type="EMBL" id="SVA35895.1"/>
    </source>
</evidence>
<protein>
    <recommendedName>
        <fullName evidence="3">Sulfatase N-terminal domain-containing protein</fullName>
    </recommendedName>
</protein>